<dbReference type="FunFam" id="1.20.120.420:FF:000003">
    <property type="entry name" value="Methylthioribose-1-phosphate isomerase"/>
    <property type="match status" value="1"/>
</dbReference>
<comment type="pathway">
    <text evidence="6">Amino-acid biosynthesis; L-methionine biosynthesis via salvage pathway; L-methionine from S-methyl-5-thio-alpha-D-ribose 1-phosphate: step 1/6.</text>
</comment>
<dbReference type="InterPro" id="IPR005251">
    <property type="entry name" value="IF-M1Pi"/>
</dbReference>
<feature type="active site" description="Proton donor" evidence="6">
    <location>
        <position position="253"/>
    </location>
</feature>
<feature type="site" description="Transition state stabilizer" evidence="6">
    <location>
        <position position="169"/>
    </location>
</feature>
<dbReference type="Pfam" id="PF01008">
    <property type="entry name" value="IF-2B"/>
    <property type="match status" value="1"/>
</dbReference>
<evidence type="ECO:0000256" key="3">
    <source>
        <dbReference type="ARBA" id="ARBA00023167"/>
    </source>
</evidence>
<sequence length="392" mass="41259">MVLEAIRYKPGSLQILNQLKLPHQEEYDQVKTAEDGWHAIKDMRTRGAPAIAIVAALSLAVELQNTKTSDKAEEVAAFIVEKLDYLVTSRPTAVNLADAVGKLKKIVTSAAAAAAANDAAGHGVSKAYCDAAQAMLAADVSDNKGIGKYGAEWIEKVAGGGQVSVLTHCNTGSLATAGYGTALGVIRSLYANGSLKHAFCTETRPYNQGSRLTAFELVHDKIPATLITDSMASALLRLKGSEQRITAIVVGADRVAANGDTANKIGTYQLAITAKYHGVKLLVAAPRTTIDLNTKSGADIVIEERPGVEMTMLKGPRFDGVDLDLSQVETVSIAAKGIDIWNPSFDVTPAELIDGIITEIGVFEKDSKGFYDLTAALGAHNEGVKPATVGGL</sequence>
<dbReference type="GO" id="GO:0005737">
    <property type="term" value="C:cytoplasm"/>
    <property type="evidence" value="ECO:0007669"/>
    <property type="project" value="UniProtKB-SubCell"/>
</dbReference>
<comment type="catalytic activity">
    <reaction evidence="6">
        <text>5-(methylsulfanyl)-alpha-D-ribose 1-phosphate = 5-(methylsulfanyl)-D-ribulose 1-phosphate</text>
        <dbReference type="Rhea" id="RHEA:19989"/>
        <dbReference type="ChEBI" id="CHEBI:58533"/>
        <dbReference type="ChEBI" id="CHEBI:58548"/>
        <dbReference type="EC" id="5.3.1.23"/>
    </reaction>
</comment>
<keyword evidence="4 6" id="KW-0413">Isomerase</keyword>
<evidence type="ECO:0000313" key="8">
    <source>
        <dbReference type="Proteomes" id="UP000070133"/>
    </source>
</evidence>
<keyword evidence="5 6" id="KW-0539">Nucleus</keyword>
<evidence type="ECO:0000256" key="1">
    <source>
        <dbReference type="ARBA" id="ARBA00022490"/>
    </source>
</evidence>
<dbReference type="InterPro" id="IPR000649">
    <property type="entry name" value="IF-2B-related"/>
</dbReference>
<dbReference type="InterPro" id="IPR042529">
    <property type="entry name" value="IF_2B-like_C"/>
</dbReference>
<evidence type="ECO:0000256" key="4">
    <source>
        <dbReference type="ARBA" id="ARBA00023235"/>
    </source>
</evidence>
<dbReference type="NCBIfam" id="TIGR00512">
    <property type="entry name" value="salvage_mtnA"/>
    <property type="match status" value="1"/>
</dbReference>
<reference evidence="7 8" key="1">
    <citation type="submission" date="2015-07" db="EMBL/GenBank/DDBJ databases">
        <title>Comparative genomics of the Sigatoka disease complex on banana suggests a link between parallel evolutionary changes in Pseudocercospora fijiensis and Pseudocercospora eumusae and increased virulence on the banana host.</title>
        <authorList>
            <person name="Chang T.-C."/>
            <person name="Salvucci A."/>
            <person name="Crous P.W."/>
            <person name="Stergiopoulos I."/>
        </authorList>
    </citation>
    <scope>NUCLEOTIDE SEQUENCE [LARGE SCALE GENOMIC DNA]</scope>
    <source>
        <strain evidence="7 8">CBS 114824</strain>
    </source>
</reference>
<keyword evidence="2 6" id="KW-0028">Amino-acid biosynthesis</keyword>
<dbReference type="EMBL" id="LFZN01000082">
    <property type="protein sequence ID" value="KXS99970.1"/>
    <property type="molecule type" value="Genomic_DNA"/>
</dbReference>
<accession>A0A139HBY8</accession>
<comment type="function">
    <text evidence="6">Catalyzes the interconversion of methylthioribose-1-phosphate (MTR-1-P) into methylthioribulose-1-phosphate (MTRu-1-P).</text>
</comment>
<proteinExistence type="inferred from homology"/>
<dbReference type="EC" id="5.3.1.23" evidence="6"/>
<dbReference type="Gene3D" id="1.20.120.420">
    <property type="entry name" value="translation initiation factor eif-2b, domain 1"/>
    <property type="match status" value="1"/>
</dbReference>
<dbReference type="SUPFAM" id="SSF100950">
    <property type="entry name" value="NagB/RpiA/CoA transferase-like"/>
    <property type="match status" value="1"/>
</dbReference>
<comment type="subcellular location">
    <subcellularLocation>
        <location evidence="6">Cytoplasm</location>
    </subcellularLocation>
    <subcellularLocation>
        <location evidence="6">Nucleus</location>
    </subcellularLocation>
</comment>
<dbReference type="Gene3D" id="3.40.50.10470">
    <property type="entry name" value="Translation initiation factor eif-2b, domain 2"/>
    <property type="match status" value="1"/>
</dbReference>
<dbReference type="GO" id="GO:0019509">
    <property type="term" value="P:L-methionine salvage from methylthioadenosine"/>
    <property type="evidence" value="ECO:0007669"/>
    <property type="project" value="UniProtKB-UniRule"/>
</dbReference>
<dbReference type="NCBIfam" id="NF004326">
    <property type="entry name" value="PRK05720.1"/>
    <property type="match status" value="1"/>
</dbReference>
<keyword evidence="3 6" id="KW-0486">Methionine biosynthesis</keyword>
<keyword evidence="1 6" id="KW-0963">Cytoplasm</keyword>
<protein>
    <recommendedName>
        <fullName evidence="6">Methylthioribose-1-phosphate isomerase</fullName>
        <shortName evidence="6">M1Pi</shortName>
        <shortName evidence="6">MTR-1-P isomerase</shortName>
        <ecNumber evidence="6">5.3.1.23</ecNumber>
    </recommendedName>
    <alternativeName>
        <fullName evidence="6">S-methyl-5-thioribose-1-phosphate isomerase</fullName>
    </alternativeName>
    <alternativeName>
        <fullName evidence="6">Translation initiation factor eIF-2B subunit alpha/beta/delta-like protein</fullName>
    </alternativeName>
</protein>
<comment type="similarity">
    <text evidence="6">Belongs to the eIF-2B alpha/beta/delta subunits family. MtnA subfamily.</text>
</comment>
<dbReference type="PANTHER" id="PTHR43475">
    <property type="entry name" value="METHYLTHIORIBOSE-1-PHOSPHATE ISOMERASE"/>
    <property type="match status" value="1"/>
</dbReference>
<dbReference type="GO" id="GO:0005634">
    <property type="term" value="C:nucleus"/>
    <property type="evidence" value="ECO:0007669"/>
    <property type="project" value="UniProtKB-SubCell"/>
</dbReference>
<dbReference type="NCBIfam" id="TIGR00524">
    <property type="entry name" value="eIF-2B_rel"/>
    <property type="match status" value="1"/>
</dbReference>
<organism evidence="7 8">
    <name type="scientific">Pseudocercospora eumusae</name>
    <dbReference type="NCBI Taxonomy" id="321146"/>
    <lineage>
        <taxon>Eukaryota</taxon>
        <taxon>Fungi</taxon>
        <taxon>Dikarya</taxon>
        <taxon>Ascomycota</taxon>
        <taxon>Pezizomycotina</taxon>
        <taxon>Dothideomycetes</taxon>
        <taxon>Dothideomycetidae</taxon>
        <taxon>Mycosphaerellales</taxon>
        <taxon>Mycosphaerellaceae</taxon>
        <taxon>Pseudocercospora</taxon>
    </lineage>
</organism>
<dbReference type="STRING" id="321146.A0A139HBY8"/>
<evidence type="ECO:0000256" key="5">
    <source>
        <dbReference type="ARBA" id="ARBA00023242"/>
    </source>
</evidence>
<dbReference type="Proteomes" id="UP000070133">
    <property type="component" value="Unassembled WGS sequence"/>
</dbReference>
<dbReference type="InterPro" id="IPR037171">
    <property type="entry name" value="NagB/RpiA_transferase-like"/>
</dbReference>
<dbReference type="UniPathway" id="UPA00904">
    <property type="reaction ID" value="UER00874"/>
</dbReference>
<dbReference type="AlphaFoldDB" id="A0A139HBY8"/>
<comment type="caution">
    <text evidence="7">The sequence shown here is derived from an EMBL/GenBank/DDBJ whole genome shotgun (WGS) entry which is preliminary data.</text>
</comment>
<dbReference type="FunFam" id="3.40.50.10470:FF:000003">
    <property type="entry name" value="Methylthioribose-1-phosphate isomerase"/>
    <property type="match status" value="1"/>
</dbReference>
<evidence type="ECO:0000256" key="6">
    <source>
        <dbReference type="HAMAP-Rule" id="MF_03119"/>
    </source>
</evidence>
<evidence type="ECO:0000256" key="2">
    <source>
        <dbReference type="ARBA" id="ARBA00022605"/>
    </source>
</evidence>
<dbReference type="HAMAP" id="MF_01678">
    <property type="entry name" value="Salvage_MtnA"/>
    <property type="match status" value="1"/>
</dbReference>
<keyword evidence="8" id="KW-1185">Reference proteome</keyword>
<dbReference type="InterPro" id="IPR011559">
    <property type="entry name" value="Initiation_fac_2B_a/b/d"/>
</dbReference>
<dbReference type="OrthoDB" id="2461at2759"/>
<dbReference type="InterPro" id="IPR027363">
    <property type="entry name" value="M1Pi_N"/>
</dbReference>
<gene>
    <name evidence="6" type="primary">MRI1</name>
    <name evidence="7" type="ORF">AC578_800</name>
</gene>
<name>A0A139HBY8_9PEZI</name>
<dbReference type="GO" id="GO:0046523">
    <property type="term" value="F:S-methyl-5-thioribose-1-phosphate isomerase activity"/>
    <property type="evidence" value="ECO:0007669"/>
    <property type="project" value="UniProtKB-UniRule"/>
</dbReference>
<evidence type="ECO:0000313" key="7">
    <source>
        <dbReference type="EMBL" id="KXS99970.1"/>
    </source>
</evidence>
<dbReference type="PANTHER" id="PTHR43475:SF1">
    <property type="entry name" value="METHYLTHIORIBOSE-1-PHOSPHATE ISOMERASE"/>
    <property type="match status" value="1"/>
</dbReference>